<evidence type="ECO:0000313" key="2">
    <source>
        <dbReference type="EMBL" id="TFK46786.1"/>
    </source>
</evidence>
<sequence length="674" mass="75674">MTLVVLNVLFLELFRIITVPLDDGCRTSDILLALHANVNQNVVFQVPPRIQAQLPDIGDEYGIRRAVLACDPAEFPCLSKHNLPALLREVDEDILHLIATDKLNSVVRIFDVAADASLPLHVQPSTTIDEALPVHLRGHDLYQLPPGIPSHPVKAMRAAVHALVLTSLVQVNTNSPLELLRPPWGFQPDELYFLAVPPHTSYLGDRDALRHLPLIERRGIFFTKCPAKSPSSEAQPGAFHTAQKNPDTVLYCGRPYEPTVPPTLLDATLCELRHNISHIVPSTKDIQCFWSLRQEARQTYAHEVERQIKLTRILSDGGILPQMALSGNIGGYHTDGDLRVSLFGSDLLYYIQVVKLEVGQGDAEPFIEAIHYHMEQVRTVISEQEGKRIFEKVNFPAVLVLHYGPYLAIGAAAFTDRPIAEHLACIPLHVHHTNTDELKRGQRVLAALRVALHKLKNKYKTLSRWGPPAEYPFRDYYEDADGTWHAFTYEALVEDKRLFRASLVNSGKQLYVKFSTQYSAAAHQAAHDIGFAPKLYALNNIGGWLMAVMEDRSAGYACLWDLKEPWNTPARALEGQAAFAWVQQAVREKLARVHEAGYVHGDMRDANVLVCDVQGGRDVLLVDWDWAGVRKEARYPDSMSREGIRRPDDALPSELITPQHDMWMVDHLLDSAFD</sequence>
<protein>
    <recommendedName>
        <fullName evidence="4">Protein kinase domain-containing protein</fullName>
    </recommendedName>
</protein>
<evidence type="ECO:0008006" key="4">
    <source>
        <dbReference type="Google" id="ProtNLM"/>
    </source>
</evidence>
<dbReference type="Proteomes" id="UP000305948">
    <property type="component" value="Unassembled WGS sequence"/>
</dbReference>
<feature type="signal peptide" evidence="1">
    <location>
        <begin position="1"/>
        <end position="18"/>
    </location>
</feature>
<dbReference type="EMBL" id="ML213527">
    <property type="protein sequence ID" value="TFK46786.1"/>
    <property type="molecule type" value="Genomic_DNA"/>
</dbReference>
<reference evidence="2 3" key="1">
    <citation type="journal article" date="2019" name="Nat. Ecol. Evol.">
        <title>Megaphylogeny resolves global patterns of mushroom evolution.</title>
        <authorList>
            <person name="Varga T."/>
            <person name="Krizsan K."/>
            <person name="Foldi C."/>
            <person name="Dima B."/>
            <person name="Sanchez-Garcia M."/>
            <person name="Sanchez-Ramirez S."/>
            <person name="Szollosi G.J."/>
            <person name="Szarkandi J.G."/>
            <person name="Papp V."/>
            <person name="Albert L."/>
            <person name="Andreopoulos W."/>
            <person name="Angelini C."/>
            <person name="Antonin V."/>
            <person name="Barry K.W."/>
            <person name="Bougher N.L."/>
            <person name="Buchanan P."/>
            <person name="Buyck B."/>
            <person name="Bense V."/>
            <person name="Catcheside P."/>
            <person name="Chovatia M."/>
            <person name="Cooper J."/>
            <person name="Damon W."/>
            <person name="Desjardin D."/>
            <person name="Finy P."/>
            <person name="Geml J."/>
            <person name="Haridas S."/>
            <person name="Hughes K."/>
            <person name="Justo A."/>
            <person name="Karasinski D."/>
            <person name="Kautmanova I."/>
            <person name="Kiss B."/>
            <person name="Kocsube S."/>
            <person name="Kotiranta H."/>
            <person name="LaButti K.M."/>
            <person name="Lechner B.E."/>
            <person name="Liimatainen K."/>
            <person name="Lipzen A."/>
            <person name="Lukacs Z."/>
            <person name="Mihaltcheva S."/>
            <person name="Morgado L.N."/>
            <person name="Niskanen T."/>
            <person name="Noordeloos M.E."/>
            <person name="Ohm R.A."/>
            <person name="Ortiz-Santana B."/>
            <person name="Ovrebo C."/>
            <person name="Racz N."/>
            <person name="Riley R."/>
            <person name="Savchenko A."/>
            <person name="Shiryaev A."/>
            <person name="Soop K."/>
            <person name="Spirin V."/>
            <person name="Szebenyi C."/>
            <person name="Tomsovsky M."/>
            <person name="Tulloss R.E."/>
            <person name="Uehling J."/>
            <person name="Grigoriev I.V."/>
            <person name="Vagvolgyi C."/>
            <person name="Papp T."/>
            <person name="Martin F.M."/>
            <person name="Miettinen O."/>
            <person name="Hibbett D.S."/>
            <person name="Nagy L.G."/>
        </authorList>
    </citation>
    <scope>NUCLEOTIDE SEQUENCE [LARGE SCALE GENOMIC DNA]</scope>
    <source>
        <strain evidence="2 3">OMC1185</strain>
    </source>
</reference>
<organism evidence="2 3">
    <name type="scientific">Heliocybe sulcata</name>
    <dbReference type="NCBI Taxonomy" id="5364"/>
    <lineage>
        <taxon>Eukaryota</taxon>
        <taxon>Fungi</taxon>
        <taxon>Dikarya</taxon>
        <taxon>Basidiomycota</taxon>
        <taxon>Agaricomycotina</taxon>
        <taxon>Agaricomycetes</taxon>
        <taxon>Gloeophyllales</taxon>
        <taxon>Gloeophyllaceae</taxon>
        <taxon>Heliocybe</taxon>
    </lineage>
</organism>
<keyword evidence="3" id="KW-1185">Reference proteome</keyword>
<evidence type="ECO:0000313" key="3">
    <source>
        <dbReference type="Proteomes" id="UP000305948"/>
    </source>
</evidence>
<dbReference type="SUPFAM" id="SSF56112">
    <property type="entry name" value="Protein kinase-like (PK-like)"/>
    <property type="match status" value="1"/>
</dbReference>
<evidence type="ECO:0000256" key="1">
    <source>
        <dbReference type="SAM" id="SignalP"/>
    </source>
</evidence>
<accession>A0A5C3MQZ1</accession>
<name>A0A5C3MQZ1_9AGAM</name>
<keyword evidence="1" id="KW-0732">Signal</keyword>
<gene>
    <name evidence="2" type="ORF">OE88DRAFT_1739133</name>
</gene>
<dbReference type="STRING" id="5364.A0A5C3MQZ1"/>
<dbReference type="OrthoDB" id="3261131at2759"/>
<dbReference type="InterPro" id="IPR011009">
    <property type="entry name" value="Kinase-like_dom_sf"/>
</dbReference>
<feature type="chain" id="PRO_5022979950" description="Protein kinase domain-containing protein" evidence="1">
    <location>
        <begin position="19"/>
        <end position="674"/>
    </location>
</feature>
<dbReference type="AlphaFoldDB" id="A0A5C3MQZ1"/>
<proteinExistence type="predicted"/>